<dbReference type="PANTHER" id="PTHR33794:SF1">
    <property type="entry name" value="BACILLOLYSIN"/>
    <property type="match status" value="1"/>
</dbReference>
<dbReference type="GO" id="GO:0007154">
    <property type="term" value="P:cell communication"/>
    <property type="evidence" value="ECO:0007669"/>
    <property type="project" value="InterPro"/>
</dbReference>
<name>A0A1A9LHG2_9FLAO</name>
<evidence type="ECO:0000256" key="5">
    <source>
        <dbReference type="ARBA" id="ARBA00022737"/>
    </source>
</evidence>
<evidence type="ECO:0000256" key="8">
    <source>
        <dbReference type="ARBA" id="ARBA00022837"/>
    </source>
</evidence>
<keyword evidence="5" id="KW-0677">Repeat</keyword>
<feature type="domain" description="FTP" evidence="14">
    <location>
        <begin position="71"/>
        <end position="118"/>
    </location>
</feature>
<dbReference type="Gene3D" id="3.10.450.490">
    <property type="match status" value="1"/>
</dbReference>
<comment type="caution">
    <text evidence="17">The sequence shown here is derived from an EMBL/GenBank/DDBJ whole genome shotgun (WGS) entry which is preliminary data.</text>
</comment>
<keyword evidence="8" id="KW-0106">Calcium</keyword>
<gene>
    <name evidence="17" type="ORF">A7A78_08860</name>
</gene>
<feature type="domain" description="Cleaved adhesin" evidence="15">
    <location>
        <begin position="754"/>
        <end position="904"/>
    </location>
</feature>
<dbReference type="InterPro" id="IPR011628">
    <property type="entry name" value="Cleaved_adhesin"/>
</dbReference>
<dbReference type="InterPro" id="IPR026444">
    <property type="entry name" value="Secre_tail"/>
</dbReference>
<dbReference type="Pfam" id="PF02868">
    <property type="entry name" value="Peptidase_M4_C"/>
    <property type="match status" value="1"/>
</dbReference>
<reference evidence="17 18" key="1">
    <citation type="submission" date="2016-05" db="EMBL/GenBank/DDBJ databases">
        <title>Genome sequencing of Vitellibacter soesokkakensis RSSK-12.</title>
        <authorList>
            <person name="Thevarajoo S."/>
            <person name="Selvaratnam C."/>
            <person name="Goh K.M."/>
            <person name="Chan K.-G."/>
            <person name="Chong C.S."/>
        </authorList>
    </citation>
    <scope>NUCLEOTIDE SEQUENCE [LARGE SCALE GENOMIC DNA]</scope>
    <source>
        <strain evidence="17 18">RSSK-12</strain>
    </source>
</reference>
<feature type="domain" description="Secretion system C-terminal sorting" evidence="16">
    <location>
        <begin position="1556"/>
        <end position="1623"/>
    </location>
</feature>
<evidence type="ECO:0000256" key="4">
    <source>
        <dbReference type="ARBA" id="ARBA00022729"/>
    </source>
</evidence>
<dbReference type="SUPFAM" id="SSF55486">
    <property type="entry name" value="Metalloproteases ('zincins'), catalytic domain"/>
    <property type="match status" value="1"/>
</dbReference>
<dbReference type="Pfam" id="PF03160">
    <property type="entry name" value="Calx-beta"/>
    <property type="match status" value="1"/>
</dbReference>
<evidence type="ECO:0000259" key="15">
    <source>
        <dbReference type="Pfam" id="PF07675"/>
    </source>
</evidence>
<sequence length="1625" mass="175415">MKNFTLSLVFLLTLNLGYGQSNQNPILKKANNSKIQSTSTGLLVFDDANKYISQNPEMLLREVYGLPPAITFQLIGEESDDLGFFHQKYQEYFNGIKVEFGIVVLHSQQGKVVSLSQEYYPVKEVNASPGLTKASAFQKAVSHIGAQQYLWENTGMAKVMDDYKKPEGELVILPVFSNEITSENNVESYRLAYKFDIYATRPISRGNIYIDANTGEALFYDAIIKHADNKGFEGMVHATAETEEIFCQRVENEDFTMLAIGTAATRYSGNQSITTRSISGSYRLRDNTRGDGINTFNSTRQPLYYYTDFTDSDNNWTAGEFNNTNKDNAALDAHWGAEETYDYWYNVHGRNSYDNAGASINSWVHFDDVAGGAGYNNAFWNGSVMTYGDGSCGATEGCGGFDALTSIDVAAHEIGHAVTTHTANLAYQRESGALNEAFSDIWGASVEHYAKGNGSDTNPAAKIWLIGDEIDRRTGSAALRSMSNPNSQGQPDTYGGTYWINPNCGTPTNGNDYCGVHTNSGVLNFWFYLTVVGGSGTNDNGNSYNVTGIGMNKAQLITYRTIKNYLSANSTFANTRTASIQAATDLYGACSLETQAVTNAWRAVGVGAAFAGSCTPSISYLSVTDSTLEATDCGYTDVSVPLIIGLAPSQNATVTFSVAGGTAMNNVDYEILTPTVTFPSGSTTKQNLILRIYNDGFNETNETAIIDFAVNANGGNATANPAANSLTFTIINDDNAPVLSQNITLLDEDFELGGWGGLLDGDGDGHVWVAGISGPVYTGITGSYPASETNLTFLGSGSGKANANNYFISPKISIPAGTTNTQFSFGIGGYNTIEHYAVYWTTNIDTAADINAGINLEDRNTLSNAGQIRTINNTSLAGQTGYFVVRHYNSSANNGLLFFDNVSITATVSTSIQTSVNTGTTNDLIDLGGAGTVYTSDATTGNVMLNITNNNSFDYGCTDTSVSRAGTGAQSYNGSTAPNLVMDKNFRIGVDNATTSGSTTIKFYFTLAEIAGWESATGLSRTELVAYRTNGDETSVLTIGAFGTNITLTGNFTGLDGDYLFGPVEAFSDCPGSTIYSSSGWSNGLPSSNMMAIIDEDYNTSTANIDACSLIVNSGKTLTVPDGTYIKVERDITVNGTLFVANEGSVVQVDDAATVTNNGSITVRKITPFLEPKYFMVMGSPMTAESRTGVYGNAIQVRHHLTNLFNPDLDVAAFDPLAENFADEEGDNWVFHTGVVNPGEGYLVLPQATLADSGNYTLDYTLGTLNNGEVDFNVLYNGDQNSSPNIVGNPYASAIDAELFMDDVDNTMINAVYFWEHLTAASSSYPGYKTKNYDMGDISMFNGSGGVPAANDGPGGTTEPNGYISSGQGFGFKATAAGTAKFKNYMRVVDNNNTYRRPAAPKERMWLNVFNETYGLNSTMLISFSEESVDGYDAKFDAKRLATPVSLYSKLISGEELAIQGRSAFNADQEIPLGFVSQIEENQEFKISISKQDGTIWPDVQVYLVDKAENVIHNLTNSDYIFKSKEGAQNERFVLLFKSTVLGVSETQLQNISLIPNPTTGNITIISPKVVVNSVEVFDIRGRKLMSVDYNSNQYSLDISSLQSATYFVKIHTEEGILTKRIIKN</sequence>
<dbReference type="Gene3D" id="2.60.40.2030">
    <property type="match status" value="1"/>
</dbReference>
<evidence type="ECO:0000256" key="6">
    <source>
        <dbReference type="ARBA" id="ARBA00022801"/>
    </source>
</evidence>
<dbReference type="Pfam" id="PF07675">
    <property type="entry name" value="Cleaved_Adhesin"/>
    <property type="match status" value="1"/>
</dbReference>
<evidence type="ECO:0000256" key="7">
    <source>
        <dbReference type="ARBA" id="ARBA00022833"/>
    </source>
</evidence>
<evidence type="ECO:0000313" key="18">
    <source>
        <dbReference type="Proteomes" id="UP000077552"/>
    </source>
</evidence>
<keyword evidence="18" id="KW-1185">Reference proteome</keyword>
<dbReference type="Pfam" id="PF18962">
    <property type="entry name" value="Por_Secre_tail"/>
    <property type="match status" value="1"/>
</dbReference>
<dbReference type="Gene3D" id="3.10.170.10">
    <property type="match status" value="1"/>
</dbReference>
<evidence type="ECO:0000256" key="1">
    <source>
        <dbReference type="ARBA" id="ARBA00009388"/>
    </source>
</evidence>
<evidence type="ECO:0000256" key="2">
    <source>
        <dbReference type="ARBA" id="ARBA00022670"/>
    </source>
</evidence>
<evidence type="ECO:0000259" key="14">
    <source>
        <dbReference type="Pfam" id="PF07504"/>
    </source>
</evidence>
<dbReference type="OrthoDB" id="9792152at2"/>
<dbReference type="InterPro" id="IPR027268">
    <property type="entry name" value="Peptidase_M4/M1_CTD_sf"/>
</dbReference>
<dbReference type="Pfam" id="PF07504">
    <property type="entry name" value="FTP"/>
    <property type="match status" value="1"/>
</dbReference>
<feature type="domain" description="Peptidase M4" evidence="11">
    <location>
        <begin position="261"/>
        <end position="419"/>
    </location>
</feature>
<dbReference type="GO" id="GO:0016020">
    <property type="term" value="C:membrane"/>
    <property type="evidence" value="ECO:0007669"/>
    <property type="project" value="InterPro"/>
</dbReference>
<dbReference type="Proteomes" id="UP000077552">
    <property type="component" value="Unassembled WGS sequence"/>
</dbReference>
<dbReference type="STRING" id="1385699.A7A78_08860"/>
<dbReference type="InterPro" id="IPR023612">
    <property type="entry name" value="Peptidase_M4"/>
</dbReference>
<dbReference type="InterPro" id="IPR050728">
    <property type="entry name" value="Zinc_Metalloprotease_M4"/>
</dbReference>
<dbReference type="GO" id="GO:0004222">
    <property type="term" value="F:metalloendopeptidase activity"/>
    <property type="evidence" value="ECO:0007669"/>
    <property type="project" value="InterPro"/>
</dbReference>
<dbReference type="Gene3D" id="1.10.390.10">
    <property type="entry name" value="Neutral Protease Domain 2"/>
    <property type="match status" value="1"/>
</dbReference>
<keyword evidence="2" id="KW-0645">Protease</keyword>
<dbReference type="SUPFAM" id="SSF141072">
    <property type="entry name" value="CalX-like"/>
    <property type="match status" value="1"/>
</dbReference>
<evidence type="ECO:0000259" key="16">
    <source>
        <dbReference type="Pfam" id="PF18962"/>
    </source>
</evidence>
<accession>A0A1A9LHG2</accession>
<evidence type="ECO:0000259" key="13">
    <source>
        <dbReference type="Pfam" id="PF03160"/>
    </source>
</evidence>
<dbReference type="InterPro" id="IPR001570">
    <property type="entry name" value="Peptidase_M4_C_domain"/>
</dbReference>
<evidence type="ECO:0000259" key="12">
    <source>
        <dbReference type="Pfam" id="PF02868"/>
    </source>
</evidence>
<dbReference type="Gene3D" id="2.60.120.200">
    <property type="match status" value="1"/>
</dbReference>
<dbReference type="PRINTS" id="PR00730">
    <property type="entry name" value="THERMOLYSIN"/>
</dbReference>
<dbReference type="RefSeq" id="WP_068760994.1">
    <property type="nucleotide sequence ID" value="NZ_LXIE01000003.1"/>
</dbReference>
<protein>
    <recommendedName>
        <fullName evidence="19">Peptidase M4</fullName>
    </recommendedName>
</protein>
<feature type="active site" evidence="10">
    <location>
        <position position="413"/>
    </location>
</feature>
<dbReference type="CDD" id="cd09597">
    <property type="entry name" value="M4_TLP"/>
    <property type="match status" value="1"/>
</dbReference>
<dbReference type="GO" id="GO:0006508">
    <property type="term" value="P:proteolysis"/>
    <property type="evidence" value="ECO:0007669"/>
    <property type="project" value="UniProtKB-KW"/>
</dbReference>
<keyword evidence="6" id="KW-0378">Hydrolase</keyword>
<feature type="domain" description="Peptidase M4 C-terminal" evidence="12">
    <location>
        <begin position="423"/>
        <end position="606"/>
    </location>
</feature>
<dbReference type="NCBIfam" id="NF038128">
    <property type="entry name" value="choice_anch_J"/>
    <property type="match status" value="1"/>
</dbReference>
<keyword evidence="7" id="KW-0862">Zinc</keyword>
<dbReference type="Pfam" id="PF01447">
    <property type="entry name" value="Peptidase_M4"/>
    <property type="match status" value="1"/>
</dbReference>
<keyword evidence="4" id="KW-0732">Signal</keyword>
<keyword evidence="3" id="KW-0479">Metal-binding</keyword>
<dbReference type="NCBIfam" id="TIGR04183">
    <property type="entry name" value="Por_Secre_tail"/>
    <property type="match status" value="1"/>
</dbReference>
<dbReference type="InterPro" id="IPR038081">
    <property type="entry name" value="CalX-like_sf"/>
</dbReference>
<evidence type="ECO:0000256" key="3">
    <source>
        <dbReference type="ARBA" id="ARBA00022723"/>
    </source>
</evidence>
<organism evidence="17 18">
    <name type="scientific">Aequorivita soesokkakensis</name>
    <dbReference type="NCBI Taxonomy" id="1385699"/>
    <lineage>
        <taxon>Bacteria</taxon>
        <taxon>Pseudomonadati</taxon>
        <taxon>Bacteroidota</taxon>
        <taxon>Flavobacteriia</taxon>
        <taxon>Flavobacteriales</taxon>
        <taxon>Flavobacteriaceae</taxon>
        <taxon>Aequorivita</taxon>
    </lineage>
</organism>
<dbReference type="InterPro" id="IPR003644">
    <property type="entry name" value="Calx_beta"/>
</dbReference>
<evidence type="ECO:0008006" key="19">
    <source>
        <dbReference type="Google" id="ProtNLM"/>
    </source>
</evidence>
<proteinExistence type="inferred from homology"/>
<evidence type="ECO:0000259" key="11">
    <source>
        <dbReference type="Pfam" id="PF01447"/>
    </source>
</evidence>
<feature type="active site" description="Proton donor" evidence="10">
    <location>
        <position position="517"/>
    </location>
</feature>
<keyword evidence="9" id="KW-0482">Metalloprotease</keyword>
<dbReference type="PANTHER" id="PTHR33794">
    <property type="entry name" value="BACILLOLYSIN"/>
    <property type="match status" value="1"/>
</dbReference>
<dbReference type="GO" id="GO:0046872">
    <property type="term" value="F:metal ion binding"/>
    <property type="evidence" value="ECO:0007669"/>
    <property type="project" value="UniProtKB-KW"/>
</dbReference>
<feature type="domain" description="Calx-beta" evidence="13">
    <location>
        <begin position="636"/>
        <end position="734"/>
    </location>
</feature>
<evidence type="ECO:0000256" key="10">
    <source>
        <dbReference type="PIRSR" id="PIRSR623612-1"/>
    </source>
</evidence>
<comment type="similarity">
    <text evidence="1">Belongs to the peptidase M4 family.</text>
</comment>
<dbReference type="EMBL" id="LXIE01000003">
    <property type="protein sequence ID" value="OAD92191.1"/>
    <property type="molecule type" value="Genomic_DNA"/>
</dbReference>
<evidence type="ECO:0000256" key="9">
    <source>
        <dbReference type="ARBA" id="ARBA00023049"/>
    </source>
</evidence>
<evidence type="ECO:0000313" key="17">
    <source>
        <dbReference type="EMBL" id="OAD92191.1"/>
    </source>
</evidence>
<dbReference type="InterPro" id="IPR013856">
    <property type="entry name" value="Peptidase_M4_domain"/>
</dbReference>
<dbReference type="InterPro" id="IPR011096">
    <property type="entry name" value="FTP_domain"/>
</dbReference>